<feature type="domain" description="J" evidence="1">
    <location>
        <begin position="1"/>
        <end position="66"/>
    </location>
</feature>
<dbReference type="Pfam" id="PF00226">
    <property type="entry name" value="DnaJ"/>
    <property type="match status" value="1"/>
</dbReference>
<dbReference type="InterPro" id="IPR036869">
    <property type="entry name" value="J_dom_sf"/>
</dbReference>
<dbReference type="Gene3D" id="1.10.287.110">
    <property type="entry name" value="DnaJ domain"/>
    <property type="match status" value="1"/>
</dbReference>
<dbReference type="CDD" id="cd06257">
    <property type="entry name" value="DnaJ"/>
    <property type="match status" value="1"/>
</dbReference>
<evidence type="ECO:0000313" key="2">
    <source>
        <dbReference type="EMBL" id="OCL09409.1"/>
    </source>
</evidence>
<protein>
    <submittedName>
        <fullName evidence="2">Heat shock protein DnaJ</fullName>
    </submittedName>
</protein>
<keyword evidence="2" id="KW-0346">Stress response</keyword>
<dbReference type="PANTHER" id="PTHR24074">
    <property type="entry name" value="CO-CHAPERONE PROTEIN DJLA"/>
    <property type="match status" value="1"/>
</dbReference>
<organism evidence="2 3">
    <name type="scientific">Glonium stellatum</name>
    <dbReference type="NCBI Taxonomy" id="574774"/>
    <lineage>
        <taxon>Eukaryota</taxon>
        <taxon>Fungi</taxon>
        <taxon>Dikarya</taxon>
        <taxon>Ascomycota</taxon>
        <taxon>Pezizomycotina</taxon>
        <taxon>Dothideomycetes</taxon>
        <taxon>Pleosporomycetidae</taxon>
        <taxon>Gloniales</taxon>
        <taxon>Gloniaceae</taxon>
        <taxon>Glonium</taxon>
    </lineage>
</organism>
<name>A0A8E2JUA9_9PEZI</name>
<dbReference type="SMART" id="SM00271">
    <property type="entry name" value="DnaJ"/>
    <property type="match status" value="1"/>
</dbReference>
<evidence type="ECO:0000259" key="1">
    <source>
        <dbReference type="PROSITE" id="PS50076"/>
    </source>
</evidence>
<dbReference type="AlphaFoldDB" id="A0A8E2JUA9"/>
<dbReference type="PRINTS" id="PR00625">
    <property type="entry name" value="JDOMAIN"/>
</dbReference>
<dbReference type="PROSITE" id="PS50076">
    <property type="entry name" value="DNAJ_2"/>
    <property type="match status" value="1"/>
</dbReference>
<accession>A0A8E2JUA9</accession>
<dbReference type="Proteomes" id="UP000250140">
    <property type="component" value="Unassembled WGS sequence"/>
</dbReference>
<gene>
    <name evidence="2" type="ORF">AOQ84DRAFT_291294</name>
</gene>
<dbReference type="InterPro" id="IPR001623">
    <property type="entry name" value="DnaJ_domain"/>
</dbReference>
<reference evidence="2 3" key="1">
    <citation type="journal article" date="2016" name="Nat. Commun.">
        <title>Ectomycorrhizal ecology is imprinted in the genome of the dominant symbiotic fungus Cenococcum geophilum.</title>
        <authorList>
            <consortium name="DOE Joint Genome Institute"/>
            <person name="Peter M."/>
            <person name="Kohler A."/>
            <person name="Ohm R.A."/>
            <person name="Kuo A."/>
            <person name="Krutzmann J."/>
            <person name="Morin E."/>
            <person name="Arend M."/>
            <person name="Barry K.W."/>
            <person name="Binder M."/>
            <person name="Choi C."/>
            <person name="Clum A."/>
            <person name="Copeland A."/>
            <person name="Grisel N."/>
            <person name="Haridas S."/>
            <person name="Kipfer T."/>
            <person name="LaButti K."/>
            <person name="Lindquist E."/>
            <person name="Lipzen A."/>
            <person name="Maire R."/>
            <person name="Meier B."/>
            <person name="Mihaltcheva S."/>
            <person name="Molinier V."/>
            <person name="Murat C."/>
            <person name="Poggeler S."/>
            <person name="Quandt C.A."/>
            <person name="Sperisen C."/>
            <person name="Tritt A."/>
            <person name="Tisserant E."/>
            <person name="Crous P.W."/>
            <person name="Henrissat B."/>
            <person name="Nehls U."/>
            <person name="Egli S."/>
            <person name="Spatafora J.W."/>
            <person name="Grigoriev I.V."/>
            <person name="Martin F.M."/>
        </authorList>
    </citation>
    <scope>NUCLEOTIDE SEQUENCE [LARGE SCALE GENOMIC DNA]</scope>
    <source>
        <strain evidence="2 3">CBS 207.34</strain>
    </source>
</reference>
<proteinExistence type="predicted"/>
<keyword evidence="3" id="KW-1185">Reference proteome</keyword>
<evidence type="ECO:0000313" key="3">
    <source>
        <dbReference type="Proteomes" id="UP000250140"/>
    </source>
</evidence>
<dbReference type="OrthoDB" id="3925362at2759"/>
<feature type="non-terminal residue" evidence="2">
    <location>
        <position position="1"/>
    </location>
</feature>
<dbReference type="SUPFAM" id="SSF46565">
    <property type="entry name" value="Chaperone J-domain"/>
    <property type="match status" value="1"/>
</dbReference>
<dbReference type="EMBL" id="KV749452">
    <property type="protein sequence ID" value="OCL09409.1"/>
    <property type="molecule type" value="Genomic_DNA"/>
</dbReference>
<dbReference type="InterPro" id="IPR050817">
    <property type="entry name" value="DjlA_DnaK_co-chaperone"/>
</dbReference>
<sequence>YKVLGVARDATPELVKSTYRKLSMKHHPDRAKDGEKEAATRKMAEINEANEILSDPFKRKTYDRTGKVQA</sequence>